<evidence type="ECO:0008006" key="2">
    <source>
        <dbReference type="Google" id="ProtNLM"/>
    </source>
</evidence>
<proteinExistence type="predicted"/>
<accession>A0AAU8GTJ3</accession>
<name>A0AAU8GTJ3_9VIRU</name>
<evidence type="ECO:0000313" key="1">
    <source>
        <dbReference type="EMBL" id="XCH45234.1"/>
    </source>
</evidence>
<dbReference type="EMBL" id="PP931174">
    <property type="protein sequence ID" value="XCH45234.1"/>
    <property type="molecule type" value="Genomic_DNA"/>
</dbReference>
<sequence length="106" mass="12768">MKKYNAEQLEEMVFEVNNWDGSLEDFNFYDMDELEELYADVESIELLTMINAGRFSIHDDYFKGTVYGRIESFNKAEVYEMLEDNYKEIVERYFELVEAREIEDVI</sequence>
<reference evidence="1" key="1">
    <citation type="submission" date="2024-06" db="EMBL/GenBank/DDBJ databases">
        <authorList>
            <person name="Ashkenazi R."/>
            <person name="Lipszyc R.R."/>
            <person name="Braunstein R."/>
            <person name="Yerushalmy O."/>
            <person name="Alkalay-Oren S."/>
            <person name="Coppenhagn-Glazer S."/>
            <person name="Hazan R."/>
        </authorList>
    </citation>
    <scope>NUCLEOTIDE SEQUENCE</scope>
</reference>
<protein>
    <recommendedName>
        <fullName evidence="2">Phage protein</fullName>
    </recommendedName>
</protein>
<organism evidence="1">
    <name type="scientific">Mammaliicoccus phage MSShimriz1</name>
    <dbReference type="NCBI Taxonomy" id="3230127"/>
    <lineage>
        <taxon>Viruses</taxon>
    </lineage>
</organism>